<dbReference type="InterPro" id="IPR051310">
    <property type="entry name" value="MCP_chemotaxis"/>
</dbReference>
<dbReference type="SMART" id="SM00304">
    <property type="entry name" value="HAMP"/>
    <property type="match status" value="2"/>
</dbReference>
<evidence type="ECO:0000259" key="8">
    <source>
        <dbReference type="PROSITE" id="PS50111"/>
    </source>
</evidence>
<dbReference type="FunFam" id="1.10.287.950:FF:000001">
    <property type="entry name" value="Methyl-accepting chemotaxis sensory transducer"/>
    <property type="match status" value="1"/>
</dbReference>
<dbReference type="GO" id="GO:0007165">
    <property type="term" value="P:signal transduction"/>
    <property type="evidence" value="ECO:0007669"/>
    <property type="project" value="UniProtKB-KW"/>
</dbReference>
<dbReference type="Pfam" id="PF00672">
    <property type="entry name" value="HAMP"/>
    <property type="match status" value="1"/>
</dbReference>
<dbReference type="PROSITE" id="PS50885">
    <property type="entry name" value="HAMP"/>
    <property type="match status" value="2"/>
</dbReference>
<evidence type="ECO:0000256" key="2">
    <source>
        <dbReference type="ARBA" id="ARBA00022500"/>
    </source>
</evidence>
<keyword evidence="7" id="KW-1133">Transmembrane helix</keyword>
<keyword evidence="4" id="KW-0807">Transducer</keyword>
<comment type="similarity">
    <text evidence="3">Belongs to the methyl-accepting chemotaxis (MCP) protein family.</text>
</comment>
<protein>
    <submittedName>
        <fullName evidence="10">HAMP domain-containing methyl-accepting chemotaxis protein</fullName>
    </submittedName>
</protein>
<dbReference type="Gene3D" id="1.10.287.950">
    <property type="entry name" value="Methyl-accepting chemotaxis protein"/>
    <property type="match status" value="1"/>
</dbReference>
<keyword evidence="5" id="KW-0175">Coiled coil</keyword>
<evidence type="ECO:0000256" key="1">
    <source>
        <dbReference type="ARBA" id="ARBA00004370"/>
    </source>
</evidence>
<dbReference type="GO" id="GO:0016020">
    <property type="term" value="C:membrane"/>
    <property type="evidence" value="ECO:0007669"/>
    <property type="project" value="UniProtKB-SubCell"/>
</dbReference>
<dbReference type="SMART" id="SM00283">
    <property type="entry name" value="MA"/>
    <property type="match status" value="1"/>
</dbReference>
<dbReference type="GO" id="GO:0006935">
    <property type="term" value="P:chemotaxis"/>
    <property type="evidence" value="ECO:0007669"/>
    <property type="project" value="UniProtKB-KW"/>
</dbReference>
<dbReference type="RefSeq" id="WP_231816262.1">
    <property type="nucleotide sequence ID" value="NZ_JAJOZR010000013.1"/>
</dbReference>
<feature type="coiled-coil region" evidence="5">
    <location>
        <begin position="272"/>
        <end position="303"/>
    </location>
</feature>
<dbReference type="PANTHER" id="PTHR43531:SF11">
    <property type="entry name" value="METHYL-ACCEPTING CHEMOTAXIS PROTEIN 3"/>
    <property type="match status" value="1"/>
</dbReference>
<keyword evidence="11" id="KW-1185">Reference proteome</keyword>
<evidence type="ECO:0000256" key="4">
    <source>
        <dbReference type="PROSITE-ProRule" id="PRU00284"/>
    </source>
</evidence>
<reference evidence="10" key="1">
    <citation type="submission" date="2021-12" db="EMBL/GenBank/DDBJ databases">
        <authorList>
            <person name="Li Y."/>
        </authorList>
    </citation>
    <scope>NUCLEOTIDE SEQUENCE</scope>
    <source>
        <strain evidence="10">DKSPLA3</strain>
    </source>
</reference>
<feature type="transmembrane region" description="Helical" evidence="7">
    <location>
        <begin position="12"/>
        <end position="29"/>
    </location>
</feature>
<feature type="domain" description="Methyl-accepting transducer" evidence="8">
    <location>
        <begin position="360"/>
        <end position="589"/>
    </location>
</feature>
<dbReference type="PROSITE" id="PS50111">
    <property type="entry name" value="CHEMOTAXIS_TRANSDUC_2"/>
    <property type="match status" value="1"/>
</dbReference>
<dbReference type="Proteomes" id="UP001139089">
    <property type="component" value="Unassembled WGS sequence"/>
</dbReference>
<evidence type="ECO:0000313" key="11">
    <source>
        <dbReference type="Proteomes" id="UP001139089"/>
    </source>
</evidence>
<dbReference type="InterPro" id="IPR003660">
    <property type="entry name" value="HAMP_dom"/>
</dbReference>
<keyword evidence="2" id="KW-0145">Chemotaxis</keyword>
<keyword evidence="7" id="KW-0472">Membrane</keyword>
<evidence type="ECO:0000256" key="3">
    <source>
        <dbReference type="ARBA" id="ARBA00029447"/>
    </source>
</evidence>
<dbReference type="EMBL" id="JAJOZR010000013">
    <property type="protein sequence ID" value="MCD7111170.1"/>
    <property type="molecule type" value="Genomic_DNA"/>
</dbReference>
<feature type="region of interest" description="Disordered" evidence="6">
    <location>
        <begin position="610"/>
        <end position="631"/>
    </location>
</feature>
<comment type="caution">
    <text evidence="10">The sequence shown here is derived from an EMBL/GenBank/DDBJ whole genome shotgun (WGS) entry which is preliminary data.</text>
</comment>
<evidence type="ECO:0000256" key="6">
    <source>
        <dbReference type="SAM" id="MobiDB-lite"/>
    </source>
</evidence>
<evidence type="ECO:0000259" key="9">
    <source>
        <dbReference type="PROSITE" id="PS50885"/>
    </source>
</evidence>
<dbReference type="SUPFAM" id="SSF158472">
    <property type="entry name" value="HAMP domain-like"/>
    <property type="match status" value="1"/>
</dbReference>
<dbReference type="CDD" id="cd11386">
    <property type="entry name" value="MCP_signal"/>
    <property type="match status" value="1"/>
</dbReference>
<accession>A0A9X1NVI6</accession>
<dbReference type="InterPro" id="IPR004089">
    <property type="entry name" value="MCPsignal_dom"/>
</dbReference>
<evidence type="ECO:0000313" key="10">
    <source>
        <dbReference type="EMBL" id="MCD7111170.1"/>
    </source>
</evidence>
<dbReference type="CDD" id="cd06225">
    <property type="entry name" value="HAMP"/>
    <property type="match status" value="1"/>
</dbReference>
<dbReference type="PANTHER" id="PTHR43531">
    <property type="entry name" value="PROTEIN ICFG"/>
    <property type="match status" value="1"/>
</dbReference>
<evidence type="ECO:0000256" key="5">
    <source>
        <dbReference type="SAM" id="Coils"/>
    </source>
</evidence>
<feature type="domain" description="HAMP" evidence="9">
    <location>
        <begin position="221"/>
        <end position="274"/>
    </location>
</feature>
<dbReference type="SUPFAM" id="SSF58104">
    <property type="entry name" value="Methyl-accepting chemotaxis protein (MCP) signaling domain"/>
    <property type="match status" value="1"/>
</dbReference>
<sequence>MSFFQNAKVGTKLMITSGISILLVVGIISNQMISDAKTAEANAILEREQIVLDGVVNAKLALSNMRFASRGLRLVTSEAETQKATTDVRAYYDNGMAGMQKPIQVAPERDTLKQIAARLTDYETISEKRSVDVLAAFQKVGGRKLTLEEMAAAVANTAADNTKVAETASKLINDAVKDATEITADAKASLKDMVAQARTVSLAINSAIILILIASAAVLVRSVGRPIRVMTQAMRQLAAGQTDIDPGNTDRKDEIGDMAGAVEVFRQSAISNKRLEQEAEAARAHAEAERTRLTAEAEAAARERMQQATSGLATGLRRLASGDLGFQLDQAFAPDFEALRHDLNGAIGQLSATLLSVAQATTQIDTGTREISQSADDLSRRTEQQAASLEETAAALDEITANVTNSSKRAEEARSIAVQANASAGQSGKVVADAVDAMQKIEQSSDQVANIIGVIDEIAFQTNLLALNAGVEAARAGEAGKGFAVVAQEVRELAQRSAKAAKEIKDLIRNSSVEVQSGVKLVSQTGEALKTIEDYIVTINQHMDAIATSAREQSVGLSEVNTAVNQMDQVTQQNAAMVEESNAASAALAGEAERLRDLISRFQFGDANRASARTTPPVAAANATHRPAASPARKMTAQIARSFSGNAAVQQTWEDF</sequence>
<feature type="domain" description="HAMP" evidence="9">
    <location>
        <begin position="303"/>
        <end position="355"/>
    </location>
</feature>
<name>A0A9X1NVI6_9HYPH</name>
<proteinExistence type="inferred from homology"/>
<keyword evidence="7" id="KW-0812">Transmembrane</keyword>
<dbReference type="Gene3D" id="6.10.340.10">
    <property type="match status" value="1"/>
</dbReference>
<dbReference type="Pfam" id="PF00015">
    <property type="entry name" value="MCPsignal"/>
    <property type="match status" value="1"/>
</dbReference>
<evidence type="ECO:0000256" key="7">
    <source>
        <dbReference type="SAM" id="Phobius"/>
    </source>
</evidence>
<feature type="transmembrane region" description="Helical" evidence="7">
    <location>
        <begin position="200"/>
        <end position="220"/>
    </location>
</feature>
<gene>
    <name evidence="10" type="ORF">LRX75_19210</name>
</gene>
<dbReference type="AlphaFoldDB" id="A0A9X1NVI6"/>
<organism evidence="10 11">
    <name type="scientific">Rhizobium quercicola</name>
    <dbReference type="NCBI Taxonomy" id="2901226"/>
    <lineage>
        <taxon>Bacteria</taxon>
        <taxon>Pseudomonadati</taxon>
        <taxon>Pseudomonadota</taxon>
        <taxon>Alphaproteobacteria</taxon>
        <taxon>Hyphomicrobiales</taxon>
        <taxon>Rhizobiaceae</taxon>
        <taxon>Rhizobium/Agrobacterium group</taxon>
        <taxon>Rhizobium</taxon>
    </lineage>
</organism>
<comment type="subcellular location">
    <subcellularLocation>
        <location evidence="1">Membrane</location>
    </subcellularLocation>
</comment>